<evidence type="ECO:0000256" key="1">
    <source>
        <dbReference type="SAM" id="MobiDB-lite"/>
    </source>
</evidence>
<comment type="caution">
    <text evidence="2">The sequence shown here is derived from an EMBL/GenBank/DDBJ whole genome shotgun (WGS) entry which is preliminary data.</text>
</comment>
<name>A0A074MDF1_9SPHN</name>
<evidence type="ECO:0000313" key="3">
    <source>
        <dbReference type="Proteomes" id="UP000027866"/>
    </source>
</evidence>
<feature type="region of interest" description="Disordered" evidence="1">
    <location>
        <begin position="1"/>
        <end position="31"/>
    </location>
</feature>
<protein>
    <submittedName>
        <fullName evidence="2">Uncharacterized protein</fullName>
    </submittedName>
</protein>
<reference evidence="2 3" key="1">
    <citation type="submission" date="2014-04" db="EMBL/GenBank/DDBJ databases">
        <title>A comprehensive comparison of genomes of Erythrobacter spp. Strains.</title>
        <authorList>
            <person name="Zheng Q."/>
        </authorList>
    </citation>
    <scope>NUCLEOTIDE SEQUENCE [LARGE SCALE GENOMIC DNA]</scope>
    <source>
        <strain evidence="2 3">DSM 8509</strain>
    </source>
</reference>
<gene>
    <name evidence="2" type="ORF">EH32_02515</name>
</gene>
<dbReference type="AlphaFoldDB" id="A0A074MDF1"/>
<evidence type="ECO:0000313" key="2">
    <source>
        <dbReference type="EMBL" id="KEO89878.1"/>
    </source>
</evidence>
<keyword evidence="3" id="KW-1185">Reference proteome</keyword>
<sequence>MTDQAPSAGTSPQPRPDHFRARNPRAASAGPFARFFRRRGALDLTRDASGHRRYAWLHEDMLT</sequence>
<proteinExistence type="predicted"/>
<feature type="compositionally biased region" description="Polar residues" evidence="1">
    <location>
        <begin position="1"/>
        <end position="12"/>
    </location>
</feature>
<dbReference type="Proteomes" id="UP000027866">
    <property type="component" value="Unassembled WGS sequence"/>
</dbReference>
<organism evidence="2 3">
    <name type="scientific">Erythrobacter litoralis</name>
    <dbReference type="NCBI Taxonomy" id="39960"/>
    <lineage>
        <taxon>Bacteria</taxon>
        <taxon>Pseudomonadati</taxon>
        <taxon>Pseudomonadota</taxon>
        <taxon>Alphaproteobacteria</taxon>
        <taxon>Sphingomonadales</taxon>
        <taxon>Erythrobacteraceae</taxon>
        <taxon>Erythrobacter/Porphyrobacter group</taxon>
        <taxon>Erythrobacter</taxon>
    </lineage>
</organism>
<accession>A0A074MDF1</accession>
<dbReference type="EMBL" id="JMIX01000013">
    <property type="protein sequence ID" value="KEO89878.1"/>
    <property type="molecule type" value="Genomic_DNA"/>
</dbReference>